<evidence type="ECO:0000256" key="1">
    <source>
        <dbReference type="ARBA" id="ARBA00000971"/>
    </source>
</evidence>
<accession>A0A7J7HTV0</accession>
<dbReference type="SMART" id="SM00028">
    <property type="entry name" value="TPR"/>
    <property type="match status" value="2"/>
</dbReference>
<dbReference type="PANTHER" id="PTHR46512">
    <property type="entry name" value="PEPTIDYLPROLYL ISOMERASE"/>
    <property type="match status" value="1"/>
</dbReference>
<feature type="domain" description="PPIase FKBP-type" evidence="10">
    <location>
        <begin position="62"/>
        <end position="149"/>
    </location>
</feature>
<dbReference type="Gene3D" id="1.25.40.10">
    <property type="entry name" value="Tetratricopeptide repeat domain"/>
    <property type="match status" value="1"/>
</dbReference>
<dbReference type="Proteomes" id="UP000593564">
    <property type="component" value="Unassembled WGS sequence"/>
</dbReference>
<dbReference type="PROSITE" id="PS50059">
    <property type="entry name" value="FKBP_PPIASE"/>
    <property type="match status" value="3"/>
</dbReference>
<name>A0A7J7HTV0_CAMSI</name>
<evidence type="ECO:0000256" key="4">
    <source>
        <dbReference type="ARBA" id="ARBA00022803"/>
    </source>
</evidence>
<dbReference type="PROSITE" id="PS50005">
    <property type="entry name" value="TPR"/>
    <property type="match status" value="1"/>
</dbReference>
<evidence type="ECO:0000259" key="10">
    <source>
        <dbReference type="PROSITE" id="PS50059"/>
    </source>
</evidence>
<feature type="repeat" description="TPR" evidence="8">
    <location>
        <begin position="429"/>
        <end position="462"/>
    </location>
</feature>
<organism evidence="11 12">
    <name type="scientific">Camellia sinensis</name>
    <name type="common">Tea plant</name>
    <name type="synonym">Thea sinensis</name>
    <dbReference type="NCBI Taxonomy" id="4442"/>
    <lineage>
        <taxon>Eukaryota</taxon>
        <taxon>Viridiplantae</taxon>
        <taxon>Streptophyta</taxon>
        <taxon>Embryophyta</taxon>
        <taxon>Tracheophyta</taxon>
        <taxon>Spermatophyta</taxon>
        <taxon>Magnoliopsida</taxon>
        <taxon>eudicotyledons</taxon>
        <taxon>Gunneridae</taxon>
        <taxon>Pentapetalae</taxon>
        <taxon>asterids</taxon>
        <taxon>Ericales</taxon>
        <taxon>Theaceae</taxon>
        <taxon>Camellia</taxon>
    </lineage>
</organism>
<dbReference type="PANTHER" id="PTHR46512:SF9">
    <property type="entry name" value="PEPTIDYLPROLYL ISOMERASE"/>
    <property type="match status" value="1"/>
</dbReference>
<dbReference type="EC" id="5.2.1.8" evidence="2 7"/>
<keyword evidence="4 8" id="KW-0802">TPR repeat</keyword>
<comment type="catalytic activity">
    <reaction evidence="1 7">
        <text>[protein]-peptidylproline (omega=180) = [protein]-peptidylproline (omega=0)</text>
        <dbReference type="Rhea" id="RHEA:16237"/>
        <dbReference type="Rhea" id="RHEA-COMP:10747"/>
        <dbReference type="Rhea" id="RHEA-COMP:10748"/>
        <dbReference type="ChEBI" id="CHEBI:83833"/>
        <dbReference type="ChEBI" id="CHEBI:83834"/>
        <dbReference type="EC" id="5.2.1.8"/>
    </reaction>
</comment>
<keyword evidence="6 7" id="KW-0413">Isomerase</keyword>
<dbReference type="InterPro" id="IPR050754">
    <property type="entry name" value="FKBP4/5/8-like"/>
</dbReference>
<evidence type="ECO:0000313" key="12">
    <source>
        <dbReference type="Proteomes" id="UP000593564"/>
    </source>
</evidence>
<feature type="domain" description="PPIase FKBP-type" evidence="10">
    <location>
        <begin position="173"/>
        <end position="251"/>
    </location>
</feature>
<proteinExistence type="predicted"/>
<evidence type="ECO:0000256" key="8">
    <source>
        <dbReference type="PROSITE-ProRule" id="PRU00339"/>
    </source>
</evidence>
<feature type="compositionally biased region" description="Acidic residues" evidence="9">
    <location>
        <begin position="14"/>
        <end position="24"/>
    </location>
</feature>
<evidence type="ECO:0000313" key="11">
    <source>
        <dbReference type="EMBL" id="KAF5955494.1"/>
    </source>
</evidence>
<dbReference type="InterPro" id="IPR001179">
    <property type="entry name" value="PPIase_FKBP_dom"/>
</dbReference>
<evidence type="ECO:0000256" key="6">
    <source>
        <dbReference type="ARBA" id="ARBA00023235"/>
    </source>
</evidence>
<comment type="caution">
    <text evidence="11">The sequence shown here is derived from an EMBL/GenBank/DDBJ whole genome shotgun (WGS) entry which is preliminary data.</text>
</comment>
<gene>
    <name evidence="11" type="ORF">HYC85_008350</name>
</gene>
<sequence>MVEEKATNVSGIEGVDEDDEEPGEVIESAPPLKVGEEREINSSGIKKKLLKSGLGWDTPEFGDEVTVHYVGTLLDGTKFDSTSDQDKPFNFKLGHGQVVIGLDHAIITMKKGETALFTLPPELGYGATGTNGVPPNCVIQFEVDLISWITVADVCKDGGIIKKGEQIGPPGDLDEVLVKYQVRLDDGAMVATTPEEGVEFHVKDGHFCPALPKALKTMRRGEKSGNNSKNEFPLIPPNAILNIDLELVSFKPVINVTDDSKVMKKILKEGEGTLTANDGAAVTIRYTAMLEDGTVFEKKGFEEGPLEFITDEEEVIAGLDLAAATMKKREQAILTIASEYGFGGTEAKCDLAVVPPNSTIVYEVEMLDFVKAADYVSEDVSFGDDDQKLVKALRVSCRLNGAACSLKLNDFHEAIKLCSKVLDVEFHNIKALYRRAQAYMEIADLDLAELDIKKALEADSQNRELKLIQKNLKQRQAESKKRDAKLYSNMFARMTKDSSVATTKRLKIEEVVDNKRDEEIMAMETENVSVSSAPPPDNEMVIDSS</sequence>
<dbReference type="SUPFAM" id="SSF54534">
    <property type="entry name" value="FKBP-like"/>
    <property type="match status" value="3"/>
</dbReference>
<dbReference type="EMBL" id="JACBKZ010000003">
    <property type="protein sequence ID" value="KAF5955494.1"/>
    <property type="molecule type" value="Genomic_DNA"/>
</dbReference>
<dbReference type="GO" id="GO:0003755">
    <property type="term" value="F:peptidyl-prolyl cis-trans isomerase activity"/>
    <property type="evidence" value="ECO:0007669"/>
    <property type="project" value="UniProtKB-KW"/>
</dbReference>
<protein>
    <recommendedName>
        <fullName evidence="2 7">peptidylprolyl isomerase</fullName>
        <ecNumber evidence="2 7">5.2.1.8</ecNumber>
    </recommendedName>
</protein>
<dbReference type="Gene3D" id="3.10.50.40">
    <property type="match status" value="3"/>
</dbReference>
<evidence type="ECO:0000256" key="9">
    <source>
        <dbReference type="SAM" id="MobiDB-lite"/>
    </source>
</evidence>
<feature type="region of interest" description="Disordered" evidence="9">
    <location>
        <begin position="1"/>
        <end position="29"/>
    </location>
</feature>
<evidence type="ECO:0000256" key="3">
    <source>
        <dbReference type="ARBA" id="ARBA00022737"/>
    </source>
</evidence>
<dbReference type="FunFam" id="3.10.50.40:FF:000017">
    <property type="entry name" value="Peptidylprolyl isomerase"/>
    <property type="match status" value="1"/>
</dbReference>
<keyword evidence="5 7" id="KW-0697">Rotamase</keyword>
<feature type="domain" description="PPIase FKBP-type" evidence="10">
    <location>
        <begin position="279"/>
        <end position="370"/>
    </location>
</feature>
<dbReference type="InterPro" id="IPR019734">
    <property type="entry name" value="TPR_rpt"/>
</dbReference>
<reference evidence="12" key="1">
    <citation type="journal article" date="2020" name="Nat. Commun.">
        <title>Genome assembly of wild tea tree DASZ reveals pedigree and selection history of tea varieties.</title>
        <authorList>
            <person name="Zhang W."/>
            <person name="Zhang Y."/>
            <person name="Qiu H."/>
            <person name="Guo Y."/>
            <person name="Wan H."/>
            <person name="Zhang X."/>
            <person name="Scossa F."/>
            <person name="Alseekh S."/>
            <person name="Zhang Q."/>
            <person name="Wang P."/>
            <person name="Xu L."/>
            <person name="Schmidt M.H."/>
            <person name="Jia X."/>
            <person name="Li D."/>
            <person name="Zhu A."/>
            <person name="Guo F."/>
            <person name="Chen W."/>
            <person name="Ni D."/>
            <person name="Usadel B."/>
            <person name="Fernie A.R."/>
            <person name="Wen W."/>
        </authorList>
    </citation>
    <scope>NUCLEOTIDE SEQUENCE [LARGE SCALE GENOMIC DNA]</scope>
    <source>
        <strain evidence="12">cv. G240</strain>
    </source>
</reference>
<dbReference type="SUPFAM" id="SSF48452">
    <property type="entry name" value="TPR-like"/>
    <property type="match status" value="1"/>
</dbReference>
<dbReference type="Pfam" id="PF00254">
    <property type="entry name" value="FKBP_C"/>
    <property type="match status" value="3"/>
</dbReference>
<feature type="region of interest" description="Disordered" evidence="9">
    <location>
        <begin position="526"/>
        <end position="545"/>
    </location>
</feature>
<keyword evidence="12" id="KW-1185">Reference proteome</keyword>
<evidence type="ECO:0000256" key="7">
    <source>
        <dbReference type="PROSITE-ProRule" id="PRU00277"/>
    </source>
</evidence>
<evidence type="ECO:0000256" key="5">
    <source>
        <dbReference type="ARBA" id="ARBA00023110"/>
    </source>
</evidence>
<dbReference type="AlphaFoldDB" id="A0A7J7HTV0"/>
<dbReference type="InterPro" id="IPR046357">
    <property type="entry name" value="PPIase_dom_sf"/>
</dbReference>
<evidence type="ECO:0000256" key="2">
    <source>
        <dbReference type="ARBA" id="ARBA00013194"/>
    </source>
</evidence>
<keyword evidence="3" id="KW-0677">Repeat</keyword>
<dbReference type="FunFam" id="3.10.50.40:FF:000006">
    <property type="entry name" value="Peptidyl-prolyl cis-trans isomerase"/>
    <property type="match status" value="1"/>
</dbReference>
<reference evidence="11 12" key="2">
    <citation type="submission" date="2020-07" db="EMBL/GenBank/DDBJ databases">
        <title>Genome assembly of wild tea tree DASZ reveals pedigree and selection history of tea varieties.</title>
        <authorList>
            <person name="Zhang W."/>
        </authorList>
    </citation>
    <scope>NUCLEOTIDE SEQUENCE [LARGE SCALE GENOMIC DNA]</scope>
    <source>
        <strain evidence="12">cv. G240</strain>
        <tissue evidence="11">Leaf</tissue>
    </source>
</reference>
<dbReference type="InterPro" id="IPR011990">
    <property type="entry name" value="TPR-like_helical_dom_sf"/>
</dbReference>